<dbReference type="InterPro" id="IPR024344">
    <property type="entry name" value="MDMPI_metal-binding"/>
</dbReference>
<dbReference type="AlphaFoldDB" id="A0A1I5JUD3"/>
<dbReference type="Gene3D" id="1.20.120.450">
    <property type="entry name" value="dinb family like domain"/>
    <property type="match status" value="1"/>
</dbReference>
<dbReference type="InParanoid" id="A0A1I5JUD3"/>
<keyword evidence="3" id="KW-1185">Reference proteome</keyword>
<dbReference type="GO" id="GO:0046872">
    <property type="term" value="F:metal ion binding"/>
    <property type="evidence" value="ECO:0007669"/>
    <property type="project" value="InterPro"/>
</dbReference>
<dbReference type="InterPro" id="IPR017517">
    <property type="entry name" value="Maleyloyr_isom"/>
</dbReference>
<dbReference type="STRING" id="1993.SAMN04489713_109196"/>
<reference evidence="2 3" key="1">
    <citation type="submission" date="2016-10" db="EMBL/GenBank/DDBJ databases">
        <authorList>
            <person name="de Groot N.N."/>
        </authorList>
    </citation>
    <scope>NUCLEOTIDE SEQUENCE [LARGE SCALE GENOMIC DNA]</scope>
    <source>
        <strain evidence="2 3">DSM 43067</strain>
    </source>
</reference>
<proteinExistence type="predicted"/>
<dbReference type="NCBIfam" id="TIGR03086">
    <property type="entry name" value="TIGR03086 family metal-binding protein"/>
    <property type="match status" value="1"/>
</dbReference>
<feature type="domain" description="Mycothiol-dependent maleylpyruvate isomerase metal-binding" evidence="1">
    <location>
        <begin position="12"/>
        <end position="130"/>
    </location>
</feature>
<dbReference type="Pfam" id="PF11716">
    <property type="entry name" value="MDMPI_N"/>
    <property type="match status" value="1"/>
</dbReference>
<protein>
    <submittedName>
        <fullName evidence="2">TIGR03086 family protein</fullName>
    </submittedName>
</protein>
<dbReference type="InterPro" id="IPR017520">
    <property type="entry name" value="CHP03086"/>
</dbReference>
<organism evidence="2 3">
    <name type="scientific">Actinomadura madurae</name>
    <dbReference type="NCBI Taxonomy" id="1993"/>
    <lineage>
        <taxon>Bacteria</taxon>
        <taxon>Bacillati</taxon>
        <taxon>Actinomycetota</taxon>
        <taxon>Actinomycetes</taxon>
        <taxon>Streptosporangiales</taxon>
        <taxon>Thermomonosporaceae</taxon>
        <taxon>Actinomadura</taxon>
    </lineage>
</organism>
<name>A0A1I5JUD3_9ACTN</name>
<dbReference type="SUPFAM" id="SSF109854">
    <property type="entry name" value="DinB/YfiT-like putative metalloenzymes"/>
    <property type="match status" value="1"/>
</dbReference>
<gene>
    <name evidence="2" type="ORF">SAMN04489713_109196</name>
</gene>
<dbReference type="InterPro" id="IPR034660">
    <property type="entry name" value="DinB/YfiT-like"/>
</dbReference>
<evidence type="ECO:0000259" key="1">
    <source>
        <dbReference type="Pfam" id="PF11716"/>
    </source>
</evidence>
<dbReference type="NCBIfam" id="TIGR03083">
    <property type="entry name" value="maleylpyruvate isomerase family mycothiol-dependent enzyme"/>
    <property type="match status" value="1"/>
</dbReference>
<evidence type="ECO:0000313" key="3">
    <source>
        <dbReference type="Proteomes" id="UP000183413"/>
    </source>
</evidence>
<dbReference type="Proteomes" id="UP000183413">
    <property type="component" value="Unassembled WGS sequence"/>
</dbReference>
<sequence length="196" mass="20959">MGVVVPEQFVRALDGFEAVLAATPADRWLSPSPCEGWAAVDVAGHVTAGLLVVELRAAGRPLPREDPDWRAVAGADPLASWREVRGRMMAALPPEALDRRIGLAIGVEMTMREWLERYPLELLVHTWDLAQATGQRVVFDADLVGPALETAERMAPRGREVGMVGPAVAVPDDADGQARLLALFGRSPAAAEGAPE</sequence>
<accession>A0A1I5JUD3</accession>
<evidence type="ECO:0000313" key="2">
    <source>
        <dbReference type="EMBL" id="SFO76444.1"/>
    </source>
</evidence>
<dbReference type="eggNOG" id="COG1576">
    <property type="taxonomic scope" value="Bacteria"/>
</dbReference>
<dbReference type="RefSeq" id="WP_075022392.1">
    <property type="nucleotide sequence ID" value="NZ_FOVH01000009.1"/>
</dbReference>
<dbReference type="EMBL" id="FOVH01000009">
    <property type="protein sequence ID" value="SFO76444.1"/>
    <property type="molecule type" value="Genomic_DNA"/>
</dbReference>